<dbReference type="EMBL" id="CP003043">
    <property type="protein sequence ID" value="AFS00010.1"/>
    <property type="molecule type" value="Genomic_DNA"/>
</dbReference>
<accession>J9W4T1</accession>
<dbReference type="Pfam" id="PF01476">
    <property type="entry name" value="LysM"/>
    <property type="match status" value="1"/>
</dbReference>
<name>J9W4T1_LENBU</name>
<dbReference type="Gene3D" id="3.10.350.10">
    <property type="entry name" value="LysM domain"/>
    <property type="match status" value="1"/>
</dbReference>
<evidence type="ECO:0000313" key="5">
    <source>
        <dbReference type="Proteomes" id="UP000007332"/>
    </source>
</evidence>
<feature type="region of interest" description="Disordered" evidence="2">
    <location>
        <begin position="227"/>
        <end position="247"/>
    </location>
</feature>
<feature type="domain" description="LysM" evidence="3">
    <location>
        <begin position="357"/>
        <end position="401"/>
    </location>
</feature>
<dbReference type="AlphaFoldDB" id="J9W4T1"/>
<gene>
    <name evidence="4" type="ORF">LBUCD034_0963</name>
</gene>
<evidence type="ECO:0000259" key="3">
    <source>
        <dbReference type="PROSITE" id="PS51782"/>
    </source>
</evidence>
<dbReference type="HOGENOM" id="CLU_686599_0_0_9"/>
<feature type="compositionally biased region" description="Polar residues" evidence="2">
    <location>
        <begin position="235"/>
        <end position="247"/>
    </location>
</feature>
<feature type="region of interest" description="Disordered" evidence="2">
    <location>
        <begin position="336"/>
        <end position="358"/>
    </location>
</feature>
<dbReference type="OrthoDB" id="2290216at2"/>
<dbReference type="InterPro" id="IPR036779">
    <property type="entry name" value="LysM_dom_sf"/>
</dbReference>
<evidence type="ECO:0000256" key="2">
    <source>
        <dbReference type="SAM" id="MobiDB-lite"/>
    </source>
</evidence>
<organism evidence="4 5">
    <name type="scientific">Lentilactobacillus buchneri subsp. silagei CD034</name>
    <dbReference type="NCBI Taxonomy" id="1071400"/>
    <lineage>
        <taxon>Bacteria</taxon>
        <taxon>Bacillati</taxon>
        <taxon>Bacillota</taxon>
        <taxon>Bacilli</taxon>
        <taxon>Lactobacillales</taxon>
        <taxon>Lactobacillaceae</taxon>
        <taxon>Lentilactobacillus</taxon>
        <taxon>Lentilactobacillus buchneri subsp. silagei</taxon>
    </lineage>
</organism>
<dbReference type="KEGG" id="lbn:LBUCD034_0963"/>
<evidence type="ECO:0000313" key="4">
    <source>
        <dbReference type="EMBL" id="AFS00010.1"/>
    </source>
</evidence>
<protein>
    <submittedName>
        <fullName evidence="4">Putative minor structural protein</fullName>
    </submittedName>
</protein>
<dbReference type="PROSITE" id="PS51782">
    <property type="entry name" value="LYSM"/>
    <property type="match status" value="1"/>
</dbReference>
<dbReference type="Proteomes" id="UP000007332">
    <property type="component" value="Chromosome"/>
</dbReference>
<proteinExistence type="predicted"/>
<reference evidence="4 5" key="1">
    <citation type="journal article" date="2012" name="J. Biotechnol.">
        <title>Insights into the completely annotated genome of Lactobacillus buchneri CD034, a strain isolated from stable grass silage.</title>
        <authorList>
            <person name="Heinl S."/>
            <person name="Wibberg D."/>
            <person name="Eikmeyer F."/>
            <person name="Szczepanowski R."/>
            <person name="Blom J."/>
            <person name="Linke B."/>
            <person name="Goesmann A."/>
            <person name="Grabherr R."/>
            <person name="Schwab H."/>
            <person name="Puhler A."/>
            <person name="Schluter A."/>
        </authorList>
    </citation>
    <scope>NUCLEOTIDE SEQUENCE [LARGE SCALE GENOMIC DNA]</scope>
    <source>
        <strain evidence="4 5">CD034</strain>
    </source>
</reference>
<keyword evidence="1" id="KW-0175">Coiled coil</keyword>
<keyword evidence="5" id="KW-1185">Reference proteome</keyword>
<dbReference type="RefSeq" id="WP_014939791.1">
    <property type="nucleotide sequence ID" value="NC_018610.1"/>
</dbReference>
<dbReference type="PATRIC" id="fig|1071400.3.peg.920"/>
<dbReference type="STRING" id="1071400.LBUCD034_0963"/>
<dbReference type="eggNOG" id="COG1388">
    <property type="taxonomic scope" value="Bacteria"/>
</dbReference>
<feature type="coiled-coil region" evidence="1">
    <location>
        <begin position="29"/>
        <end position="120"/>
    </location>
</feature>
<evidence type="ECO:0000256" key="1">
    <source>
        <dbReference type="SAM" id="Coils"/>
    </source>
</evidence>
<dbReference type="SUPFAM" id="SSF54106">
    <property type="entry name" value="LysM domain"/>
    <property type="match status" value="1"/>
</dbReference>
<dbReference type="SMART" id="SM00257">
    <property type="entry name" value="LysM"/>
    <property type="match status" value="1"/>
</dbReference>
<sequence>MTKKSATHSVKGKTLTYLQKKSTEWKSTVSKDADQIDNAKSTIDKAKDKLDTYDDYLQKQNGYNSLKDAYDAKQDEIDKQNKLLSKTKKSSKKKSIESTIKDLTKQKKEVYQSITKLTNTAEYQKQLKARTKANHAINVEKKKINDINAKKTKDKKVYQTYHNAYVANKKAETKKKQTQNRSKINDEIAAAKKKYKIHKGVYLNGLTTIQRADAMTSRVYILGEADPTETDEQDVPTNAVDSSETRTNYSVRSSKQLSGTYYLFGKASDLDSEFSILQGWARKGVEVTVRGFSKWAHAYLSSVGKTANTTGNKNSLTLSITFTYAMKSKIDYAKKKSKKKTKSSSTKKSGTKKTTHKTTTVKTGMTYWSISQKTGVKVSELEKLNKWPANSIPVGAKVRYE</sequence>
<dbReference type="CDD" id="cd00118">
    <property type="entry name" value="LysM"/>
    <property type="match status" value="1"/>
</dbReference>
<dbReference type="InterPro" id="IPR018392">
    <property type="entry name" value="LysM"/>
</dbReference>